<dbReference type="Proteomes" id="UP000730161">
    <property type="component" value="Unassembled WGS sequence"/>
</dbReference>
<dbReference type="PANTHER" id="PTHR46268:SF6">
    <property type="entry name" value="UNIVERSAL STRESS PROTEIN UP12"/>
    <property type="match status" value="1"/>
</dbReference>
<evidence type="ECO:0000256" key="1">
    <source>
        <dbReference type="ARBA" id="ARBA00008791"/>
    </source>
</evidence>
<dbReference type="Gene3D" id="3.40.50.620">
    <property type="entry name" value="HUPs"/>
    <property type="match status" value="2"/>
</dbReference>
<protein>
    <submittedName>
        <fullName evidence="3">Universal stress protein UspA</fullName>
    </submittedName>
</protein>
<dbReference type="InterPro" id="IPR006016">
    <property type="entry name" value="UspA"/>
</dbReference>
<proteinExistence type="inferred from homology"/>
<evidence type="ECO:0000259" key="2">
    <source>
        <dbReference type="Pfam" id="PF00582"/>
    </source>
</evidence>
<dbReference type="PANTHER" id="PTHR46268">
    <property type="entry name" value="STRESS RESPONSE PROTEIN NHAX"/>
    <property type="match status" value="1"/>
</dbReference>
<keyword evidence="4" id="KW-1185">Reference proteome</keyword>
<dbReference type="EMBL" id="JWHL01000013">
    <property type="protein sequence ID" value="MBR1369444.1"/>
    <property type="molecule type" value="Genomic_DNA"/>
</dbReference>
<dbReference type="OrthoDB" id="107030at2157"/>
<dbReference type="InterPro" id="IPR006015">
    <property type="entry name" value="Universal_stress_UspA"/>
</dbReference>
<dbReference type="SUPFAM" id="SSF52402">
    <property type="entry name" value="Adenine nucleotide alpha hydrolases-like"/>
    <property type="match status" value="2"/>
</dbReference>
<dbReference type="Pfam" id="PF00582">
    <property type="entry name" value="Usp"/>
    <property type="match status" value="2"/>
</dbReference>
<name>A0A8J8B5V6_9EURY</name>
<organism evidence="3 4">
    <name type="scientific">Methanocalculus chunghsingensis</name>
    <dbReference type="NCBI Taxonomy" id="156457"/>
    <lineage>
        <taxon>Archaea</taxon>
        <taxon>Methanobacteriati</taxon>
        <taxon>Methanobacteriota</taxon>
        <taxon>Stenosarchaea group</taxon>
        <taxon>Methanomicrobia</taxon>
        <taxon>Methanomicrobiales</taxon>
        <taxon>Methanocalculaceae</taxon>
        <taxon>Methanocalculus</taxon>
    </lineage>
</organism>
<evidence type="ECO:0000313" key="4">
    <source>
        <dbReference type="Proteomes" id="UP000730161"/>
    </source>
</evidence>
<reference evidence="3" key="1">
    <citation type="submission" date="2014-12" db="EMBL/GenBank/DDBJ databases">
        <authorList>
            <person name="Huang H.-H."/>
            <person name="Chen S.-C."/>
            <person name="Lai M.-C."/>
        </authorList>
    </citation>
    <scope>NUCLEOTIDE SEQUENCE</scope>
    <source>
        <strain evidence="3">K1F9705b</strain>
    </source>
</reference>
<evidence type="ECO:0000313" key="3">
    <source>
        <dbReference type="EMBL" id="MBR1369444.1"/>
    </source>
</evidence>
<dbReference type="AlphaFoldDB" id="A0A8J8B5V6"/>
<feature type="domain" description="UspA" evidence="2">
    <location>
        <begin position="4"/>
        <end position="133"/>
    </location>
</feature>
<accession>A0A8J8B5V6</accession>
<dbReference type="InterPro" id="IPR014729">
    <property type="entry name" value="Rossmann-like_a/b/a_fold"/>
</dbReference>
<comment type="similarity">
    <text evidence="1">Belongs to the universal stress protein A family.</text>
</comment>
<gene>
    <name evidence="3" type="ORF">RJ53_08030</name>
</gene>
<dbReference type="PRINTS" id="PR01438">
    <property type="entry name" value="UNVRSLSTRESS"/>
</dbReference>
<feature type="domain" description="UspA" evidence="2">
    <location>
        <begin position="153"/>
        <end position="288"/>
    </location>
</feature>
<dbReference type="RefSeq" id="WP_211531151.1">
    <property type="nucleotide sequence ID" value="NZ_JWHL01000013.1"/>
</dbReference>
<sequence length="288" mass="31708">MKLEKILVPIEIHGSAKAMLPAVEEIARTGVDDITLLYVMNIRDTGGDPSLLEHDKEVMNTWKGRLFACGTQDIKTDVRSGIPGIEIIEAAEDENPSLIVMGSHGRSLIPRILLGSQTDYVLSQATHPLLILRLSILKEGDPNTCTLSTKTVFQKILFLTDFSEDAEKCIPFIEWMSAANPESLIIMHVQDTRRLWSATKEEIIAFNEKDAVRLAGLKEHFRNLAIPQIVTEMVTGNAIDEILSVAETFRPTVIVMGATGRTGTRRTTLGGVAEAVSHRAGCHTLIVR</sequence>
<dbReference type="CDD" id="cd00293">
    <property type="entry name" value="USP-like"/>
    <property type="match status" value="2"/>
</dbReference>
<comment type="caution">
    <text evidence="3">The sequence shown here is derived from an EMBL/GenBank/DDBJ whole genome shotgun (WGS) entry which is preliminary data.</text>
</comment>